<protein>
    <recommendedName>
        <fullName evidence="5">Anti-sigma factor</fullName>
    </recommendedName>
</protein>
<evidence type="ECO:0008006" key="5">
    <source>
        <dbReference type="Google" id="ProtNLM"/>
    </source>
</evidence>
<evidence type="ECO:0000256" key="1">
    <source>
        <dbReference type="SAM" id="MobiDB-lite"/>
    </source>
</evidence>
<proteinExistence type="predicted"/>
<evidence type="ECO:0000313" key="4">
    <source>
        <dbReference type="Proteomes" id="UP000240739"/>
    </source>
</evidence>
<dbReference type="EMBL" id="PYYB01000004">
    <property type="protein sequence ID" value="PTL55040.1"/>
    <property type="molecule type" value="Genomic_DNA"/>
</dbReference>
<feature type="transmembrane region" description="Helical" evidence="2">
    <location>
        <begin position="144"/>
        <end position="166"/>
    </location>
</feature>
<reference evidence="3 4" key="1">
    <citation type="submission" date="2018-03" db="EMBL/GenBank/DDBJ databases">
        <title>Aquarubrobacter algicola gen. nov., sp. nov., a novel actinobacterium isolated from shallow eutrophic lake during the end of cyanobacterial harmful algal blooms.</title>
        <authorList>
            <person name="Chun S.J."/>
        </authorList>
    </citation>
    <scope>NUCLEOTIDE SEQUENCE [LARGE SCALE GENOMIC DNA]</scope>
    <source>
        <strain evidence="3 4">Seoho-28</strain>
    </source>
</reference>
<keyword evidence="4" id="KW-1185">Reference proteome</keyword>
<evidence type="ECO:0000313" key="3">
    <source>
        <dbReference type="EMBL" id="PTL55040.1"/>
    </source>
</evidence>
<feature type="compositionally biased region" description="Polar residues" evidence="1">
    <location>
        <begin position="175"/>
        <end position="190"/>
    </location>
</feature>
<comment type="caution">
    <text evidence="3">The sequence shown here is derived from an EMBL/GenBank/DDBJ whole genome shotgun (WGS) entry which is preliminary data.</text>
</comment>
<gene>
    <name evidence="3" type="ORF">C7Y72_20940</name>
</gene>
<dbReference type="RefSeq" id="WP_107571141.1">
    <property type="nucleotide sequence ID" value="NZ_PYYB01000004.1"/>
</dbReference>
<keyword evidence="2" id="KW-0812">Transmembrane</keyword>
<feature type="region of interest" description="Disordered" evidence="1">
    <location>
        <begin position="169"/>
        <end position="190"/>
    </location>
</feature>
<dbReference type="Proteomes" id="UP000240739">
    <property type="component" value="Unassembled WGS sequence"/>
</dbReference>
<dbReference type="OrthoDB" id="5242667at2"/>
<sequence length="304" mass="31699">MARVDDLPADQKAVIQLLLKQGKTYDELAALLRLDGAGVRDRALDALDSLGPDDTGDLESERQDDISDFLLGQQTASQRAATREFLETSAAGRAWARVVAAELRPIGGDALPDIPAGGREVDEAFDALEARKVARQERAKSSRLGGLLVLIGVGVAIAVGGVLLIGGGDDESDDTPTTTQAASTGPTGTPSVDAQINLTAAVQGSKALGVAQVLSQDGQRALAVTAQDLQPSSRYVVWLYNSPSDAQFLGFAPPVGDDGRLSGLAPVPAEATKFRQLVITKEKVDRPSKPGTIVLRGQLDLGGN</sequence>
<evidence type="ECO:0000256" key="2">
    <source>
        <dbReference type="SAM" id="Phobius"/>
    </source>
</evidence>
<dbReference type="AlphaFoldDB" id="A0A2T4UCU1"/>
<name>A0A2T4UCU1_9ACTN</name>
<keyword evidence="2" id="KW-0472">Membrane</keyword>
<organism evidence="3 4">
    <name type="scientific">Paraconexibacter algicola</name>
    <dbReference type="NCBI Taxonomy" id="2133960"/>
    <lineage>
        <taxon>Bacteria</taxon>
        <taxon>Bacillati</taxon>
        <taxon>Actinomycetota</taxon>
        <taxon>Thermoleophilia</taxon>
        <taxon>Solirubrobacterales</taxon>
        <taxon>Paraconexibacteraceae</taxon>
        <taxon>Paraconexibacter</taxon>
    </lineage>
</organism>
<accession>A0A2T4UCU1</accession>
<keyword evidence="2" id="KW-1133">Transmembrane helix</keyword>